<protein>
    <recommendedName>
        <fullName evidence="3">RNase III domain-containing protein</fullName>
    </recommendedName>
</protein>
<dbReference type="GO" id="GO:0004525">
    <property type="term" value="F:ribonuclease III activity"/>
    <property type="evidence" value="ECO:0007669"/>
    <property type="project" value="InterPro"/>
</dbReference>
<keyword evidence="1" id="KW-0694">RNA-binding</keyword>
<organism evidence="4 5">
    <name type="scientific">Carpinus fangiana</name>
    <dbReference type="NCBI Taxonomy" id="176857"/>
    <lineage>
        <taxon>Eukaryota</taxon>
        <taxon>Viridiplantae</taxon>
        <taxon>Streptophyta</taxon>
        <taxon>Embryophyta</taxon>
        <taxon>Tracheophyta</taxon>
        <taxon>Spermatophyta</taxon>
        <taxon>Magnoliopsida</taxon>
        <taxon>eudicotyledons</taxon>
        <taxon>Gunneridae</taxon>
        <taxon>Pentapetalae</taxon>
        <taxon>rosids</taxon>
        <taxon>fabids</taxon>
        <taxon>Fagales</taxon>
        <taxon>Betulaceae</taxon>
        <taxon>Carpinus</taxon>
    </lineage>
</organism>
<dbReference type="InterPro" id="IPR000999">
    <property type="entry name" value="RNase_III_dom"/>
</dbReference>
<dbReference type="GO" id="GO:0003723">
    <property type="term" value="F:RNA binding"/>
    <property type="evidence" value="ECO:0007669"/>
    <property type="project" value="UniProtKB-KW"/>
</dbReference>
<proteinExistence type="predicted"/>
<dbReference type="Pfam" id="PF00636">
    <property type="entry name" value="Ribonuclease_3"/>
    <property type="match status" value="1"/>
</dbReference>
<dbReference type="AlphaFoldDB" id="A0A5N6L305"/>
<sequence>MSGQVKSNGPERRRGHLIDDKRRRGISDLDERPTKQQRITGPDDQDADLSQPGLIPPYNCKVLPKSTKDPPLPHLKPGALSDAVFTHASVADGKYKGTPLATYEQLEFYGDAAIEFISTRLIFHNFGTLLTGKQSTLRQSIVNNKTLAKFSKRYGFPDKLKCTQMLRQSPQWEKTCADVFEAYVAALVLSTPDGFSVAERWLTELWMPLLPQQAENTVGISLNYKDELQRKIGGYNVTIKYEKINDPILEAAAARGGQEMKVGVYLTGWGCQRQEIGQAVGIGKTEAGILAAKDAFERKDSAMNEIVEKKRAHDAKRKAEKEAKEHG</sequence>
<dbReference type="GO" id="GO:0034475">
    <property type="term" value="P:U4 snRNA 3'-end processing"/>
    <property type="evidence" value="ECO:0007669"/>
    <property type="project" value="TreeGrafter"/>
</dbReference>
<dbReference type="SUPFAM" id="SSF69065">
    <property type="entry name" value="RNase III domain-like"/>
    <property type="match status" value="1"/>
</dbReference>
<feature type="domain" description="RNase III" evidence="3">
    <location>
        <begin position="80"/>
        <end position="192"/>
    </location>
</feature>
<dbReference type="PANTHER" id="PTHR11207:SF0">
    <property type="entry name" value="RIBONUCLEASE 3"/>
    <property type="match status" value="1"/>
</dbReference>
<evidence type="ECO:0000256" key="2">
    <source>
        <dbReference type="SAM" id="MobiDB-lite"/>
    </source>
</evidence>
<keyword evidence="5" id="KW-1185">Reference proteome</keyword>
<dbReference type="OrthoDB" id="416741at2759"/>
<dbReference type="Proteomes" id="UP000327013">
    <property type="component" value="Unassembled WGS sequence"/>
</dbReference>
<evidence type="ECO:0000256" key="1">
    <source>
        <dbReference type="ARBA" id="ARBA00022884"/>
    </source>
</evidence>
<evidence type="ECO:0000313" key="5">
    <source>
        <dbReference type="Proteomes" id="UP000327013"/>
    </source>
</evidence>
<reference evidence="4 5" key="1">
    <citation type="submission" date="2019-06" db="EMBL/GenBank/DDBJ databases">
        <title>A chromosomal-level reference genome of Carpinus fangiana (Coryloideae, Betulaceae).</title>
        <authorList>
            <person name="Yang X."/>
            <person name="Wang Z."/>
            <person name="Zhang L."/>
            <person name="Hao G."/>
            <person name="Liu J."/>
            <person name="Yang Y."/>
        </authorList>
    </citation>
    <scope>NUCLEOTIDE SEQUENCE [LARGE SCALE GENOMIC DNA]</scope>
    <source>
        <strain evidence="4">Cfa_2016G</strain>
        <tissue evidence="4">Leaf</tissue>
    </source>
</reference>
<dbReference type="PROSITE" id="PS50142">
    <property type="entry name" value="RNASE_3_2"/>
    <property type="match status" value="1"/>
</dbReference>
<dbReference type="PANTHER" id="PTHR11207">
    <property type="entry name" value="RIBONUCLEASE III"/>
    <property type="match status" value="1"/>
</dbReference>
<dbReference type="GO" id="GO:0006369">
    <property type="term" value="P:termination of RNA polymerase II transcription"/>
    <property type="evidence" value="ECO:0007669"/>
    <property type="project" value="TreeGrafter"/>
</dbReference>
<dbReference type="InterPro" id="IPR036389">
    <property type="entry name" value="RNase_III_sf"/>
</dbReference>
<comment type="caution">
    <text evidence="4">The sequence shown here is derived from an EMBL/GenBank/DDBJ whole genome shotgun (WGS) entry which is preliminary data.</text>
</comment>
<dbReference type="Gene3D" id="1.10.1520.10">
    <property type="entry name" value="Ribonuclease III domain"/>
    <property type="match status" value="1"/>
</dbReference>
<accession>A0A5N6L305</accession>
<name>A0A5N6L305_9ROSI</name>
<evidence type="ECO:0000313" key="4">
    <source>
        <dbReference type="EMBL" id="KAB8627261.1"/>
    </source>
</evidence>
<dbReference type="GO" id="GO:0006364">
    <property type="term" value="P:rRNA processing"/>
    <property type="evidence" value="ECO:0007669"/>
    <property type="project" value="TreeGrafter"/>
</dbReference>
<evidence type="ECO:0000259" key="3">
    <source>
        <dbReference type="PROSITE" id="PS50142"/>
    </source>
</evidence>
<dbReference type="GO" id="GO:0005654">
    <property type="term" value="C:nucleoplasm"/>
    <property type="evidence" value="ECO:0007669"/>
    <property type="project" value="TreeGrafter"/>
</dbReference>
<feature type="region of interest" description="Disordered" evidence="2">
    <location>
        <begin position="308"/>
        <end position="327"/>
    </location>
</feature>
<feature type="region of interest" description="Disordered" evidence="2">
    <location>
        <begin position="1"/>
        <end position="72"/>
    </location>
</feature>
<dbReference type="SMART" id="SM00535">
    <property type="entry name" value="RIBOc"/>
    <property type="match status" value="1"/>
</dbReference>
<gene>
    <name evidence="4" type="ORF">FH972_026094</name>
</gene>
<dbReference type="EMBL" id="VIBQ01000076">
    <property type="protein sequence ID" value="KAB8627261.1"/>
    <property type="molecule type" value="Genomic_DNA"/>
</dbReference>
<feature type="compositionally biased region" description="Basic and acidic residues" evidence="2">
    <location>
        <begin position="9"/>
        <end position="34"/>
    </location>
</feature>
<dbReference type="Gene3D" id="3.30.160.20">
    <property type="match status" value="1"/>
</dbReference>
<dbReference type="CDD" id="cd00593">
    <property type="entry name" value="RIBOc"/>
    <property type="match status" value="1"/>
</dbReference>